<dbReference type="CDD" id="cd03316">
    <property type="entry name" value="MR_like"/>
    <property type="match status" value="1"/>
</dbReference>
<dbReference type="InterPro" id="IPR013342">
    <property type="entry name" value="Mandelate_racemase_C"/>
</dbReference>
<comment type="caution">
    <text evidence="4">The sequence shown here is derived from an EMBL/GenBank/DDBJ whole genome shotgun (WGS) entry which is preliminary data.</text>
</comment>
<keyword evidence="2" id="KW-0456">Lyase</keyword>
<evidence type="ECO:0000256" key="1">
    <source>
        <dbReference type="ARBA" id="ARBA00022723"/>
    </source>
</evidence>
<dbReference type="Pfam" id="PF02746">
    <property type="entry name" value="MR_MLE_N"/>
    <property type="match status" value="1"/>
</dbReference>
<dbReference type="SFLD" id="SFLDG00179">
    <property type="entry name" value="mandelate_racemase"/>
    <property type="match status" value="1"/>
</dbReference>
<dbReference type="InterPro" id="IPR029017">
    <property type="entry name" value="Enolase-like_N"/>
</dbReference>
<name>A0A3E2NEI6_9FIRM</name>
<evidence type="ECO:0000256" key="2">
    <source>
        <dbReference type="ARBA" id="ARBA00023239"/>
    </source>
</evidence>
<dbReference type="GO" id="GO:0016829">
    <property type="term" value="F:lyase activity"/>
    <property type="evidence" value="ECO:0007669"/>
    <property type="project" value="UniProtKB-KW"/>
</dbReference>
<dbReference type="AlphaFoldDB" id="A0A3E2NEI6"/>
<reference evidence="4 5" key="1">
    <citation type="submission" date="2018-07" db="EMBL/GenBank/DDBJ databases">
        <title>New species, Clostridium PI-S10-A1B.</title>
        <authorList>
            <person name="Krishna G."/>
            <person name="Summeta K."/>
            <person name="Shikha S."/>
            <person name="Prabhu P.B."/>
            <person name="Suresh K."/>
        </authorList>
    </citation>
    <scope>NUCLEOTIDE SEQUENCE [LARGE SCALE GENOMIC DNA]</scope>
    <source>
        <strain evidence="4 5">PI-S10-A1B</strain>
    </source>
</reference>
<dbReference type="InterPro" id="IPR029065">
    <property type="entry name" value="Enolase_C-like"/>
</dbReference>
<feature type="domain" description="Mandelate racemase/muconate lactonizing enzyme C-terminal" evidence="3">
    <location>
        <begin position="148"/>
        <end position="263"/>
    </location>
</feature>
<dbReference type="PANTHER" id="PTHR48080">
    <property type="entry name" value="D-GALACTONATE DEHYDRATASE-RELATED"/>
    <property type="match status" value="1"/>
</dbReference>
<dbReference type="Gene3D" id="3.30.390.10">
    <property type="entry name" value="Enolase-like, N-terminal domain"/>
    <property type="match status" value="1"/>
</dbReference>
<sequence length="395" mass="43707">MKIIKIDVFRLQTSNNRMNSPIGCRIYTDNGIFGDGEAGMAYGTGGSAAFGMVCDLAELVIGMNPLDTEAIWEKMYKSTFWGQNGGPVIFSGIAAIDVALWDIKGKYFNVPCYVLLGGKLRDKLRCYASQLQFGWGKEGEEQLWAVTPEDYADNARLAVAEGYDAIKIDFFDRNERGEKLTSLDTTGLLSPKKLRMVEARMKAVREAIGPDVDIIMENHSYPDALSAVQLGKLAEQYGIWAFEEPNTPGIKTSEYITKNISIPIANGERIFSRWQYAPYFEKNLIQLAQPDIGNCGGITEVKKICDLAYIYDVAIQVHVAGSPLATNAALHLEAAIPNFTIHEHHVCNRMETSKGLTKYNLQPVNGSFTLPELPGLGNEFLESAISCARMFQSIE</sequence>
<gene>
    <name evidence="4" type="ORF">DS742_08615</name>
</gene>
<keyword evidence="1" id="KW-0479">Metal-binding</keyword>
<dbReference type="Pfam" id="PF13378">
    <property type="entry name" value="MR_MLE_C"/>
    <property type="match status" value="1"/>
</dbReference>
<dbReference type="SMART" id="SM00922">
    <property type="entry name" value="MR_MLE"/>
    <property type="match status" value="1"/>
</dbReference>
<organism evidence="4 5">
    <name type="scientific">Lacrimispora amygdalina</name>
    <dbReference type="NCBI Taxonomy" id="253257"/>
    <lineage>
        <taxon>Bacteria</taxon>
        <taxon>Bacillati</taxon>
        <taxon>Bacillota</taxon>
        <taxon>Clostridia</taxon>
        <taxon>Lachnospirales</taxon>
        <taxon>Lachnospiraceae</taxon>
        <taxon>Lacrimispora</taxon>
    </lineage>
</organism>
<dbReference type="Proteomes" id="UP000260680">
    <property type="component" value="Unassembled WGS sequence"/>
</dbReference>
<proteinExistence type="predicted"/>
<dbReference type="InterPro" id="IPR013341">
    <property type="entry name" value="Mandelate_racemase_N_dom"/>
</dbReference>
<evidence type="ECO:0000313" key="4">
    <source>
        <dbReference type="EMBL" id="RFZ79373.1"/>
    </source>
</evidence>
<evidence type="ECO:0000259" key="3">
    <source>
        <dbReference type="SMART" id="SM00922"/>
    </source>
</evidence>
<evidence type="ECO:0000313" key="5">
    <source>
        <dbReference type="Proteomes" id="UP000260680"/>
    </source>
</evidence>
<dbReference type="InterPro" id="IPR034593">
    <property type="entry name" value="DgoD-like"/>
</dbReference>
<protein>
    <submittedName>
        <fullName evidence="4">Mandelate racemase/muconate lactonizing enzyme family protein</fullName>
    </submittedName>
</protein>
<dbReference type="InterPro" id="IPR036849">
    <property type="entry name" value="Enolase-like_C_sf"/>
</dbReference>
<dbReference type="OrthoDB" id="9775391at2"/>
<dbReference type="Gene3D" id="3.20.20.120">
    <property type="entry name" value="Enolase-like C-terminal domain"/>
    <property type="match status" value="1"/>
</dbReference>
<dbReference type="RefSeq" id="WP_117416683.1">
    <property type="nucleotide sequence ID" value="NZ_QOHO01000025.1"/>
</dbReference>
<dbReference type="EMBL" id="QOHO01000025">
    <property type="protein sequence ID" value="RFZ79373.1"/>
    <property type="molecule type" value="Genomic_DNA"/>
</dbReference>
<dbReference type="SUPFAM" id="SSF54826">
    <property type="entry name" value="Enolase N-terminal domain-like"/>
    <property type="match status" value="1"/>
</dbReference>
<dbReference type="SFLD" id="SFLDS00001">
    <property type="entry name" value="Enolase"/>
    <property type="match status" value="1"/>
</dbReference>
<dbReference type="GO" id="GO:0046872">
    <property type="term" value="F:metal ion binding"/>
    <property type="evidence" value="ECO:0007669"/>
    <property type="project" value="UniProtKB-KW"/>
</dbReference>
<accession>A0A3E2NEI6</accession>
<dbReference type="SUPFAM" id="SSF51604">
    <property type="entry name" value="Enolase C-terminal domain-like"/>
    <property type="match status" value="1"/>
</dbReference>
<dbReference type="PANTHER" id="PTHR48080:SF2">
    <property type="entry name" value="D-GALACTONATE DEHYDRATASE"/>
    <property type="match status" value="1"/>
</dbReference>